<evidence type="ECO:0000256" key="1">
    <source>
        <dbReference type="ARBA" id="ARBA00009437"/>
    </source>
</evidence>
<dbReference type="Gene3D" id="3.40.190.290">
    <property type="match status" value="1"/>
</dbReference>
<dbReference type="InterPro" id="IPR000847">
    <property type="entry name" value="LysR_HTH_N"/>
</dbReference>
<keyword evidence="2" id="KW-0805">Transcription regulation</keyword>
<dbReference type="AlphaFoldDB" id="A0A510IEN7"/>
<reference evidence="7" key="1">
    <citation type="submission" date="2019-07" db="EMBL/GenBank/DDBJ databases">
        <title>Complete Genome Sequences of Vibrion rotiferianus strain AM7.</title>
        <authorList>
            <person name="Miyazaki K."/>
            <person name="Wiseschart A."/>
            <person name="Pootanakit K."/>
            <person name="Ishimori K."/>
            <person name="Kitahara K."/>
        </authorList>
    </citation>
    <scope>NUCLEOTIDE SEQUENCE [LARGE SCALE GENOMIC DNA]</scope>
    <source>
        <strain evidence="7">AM7</strain>
    </source>
</reference>
<feature type="domain" description="HTH lysR-type" evidence="5">
    <location>
        <begin position="1"/>
        <end position="61"/>
    </location>
</feature>
<dbReference type="RefSeq" id="WP_143694073.1">
    <property type="nucleotide sequence ID" value="NZ_AP019799.1"/>
</dbReference>
<gene>
    <name evidence="6" type="ORF">VroAM7_45540</name>
</gene>
<dbReference type="SUPFAM" id="SSF53850">
    <property type="entry name" value="Periplasmic binding protein-like II"/>
    <property type="match status" value="1"/>
</dbReference>
<dbReference type="PANTHER" id="PTHR30126">
    <property type="entry name" value="HTH-TYPE TRANSCRIPTIONAL REGULATOR"/>
    <property type="match status" value="1"/>
</dbReference>
<comment type="similarity">
    <text evidence="1">Belongs to the LysR transcriptional regulatory family.</text>
</comment>
<dbReference type="Gene3D" id="1.10.10.10">
    <property type="entry name" value="Winged helix-like DNA-binding domain superfamily/Winged helix DNA-binding domain"/>
    <property type="match status" value="1"/>
</dbReference>
<dbReference type="Pfam" id="PF00126">
    <property type="entry name" value="HTH_1"/>
    <property type="match status" value="1"/>
</dbReference>
<evidence type="ECO:0000259" key="5">
    <source>
        <dbReference type="PROSITE" id="PS50931"/>
    </source>
</evidence>
<sequence length="297" mass="33302">MPRASFDQLTAFVAVAEHGSFSQAARVVGKDRATLHHQVSDLEIDWDVTLFERKGRTPVLTEVGATLLTQAKHILYQMQSLELSCDSYSQGDIPEITICHDMSVPCDAIADIDLSLRKQYKNTAIHWLHRSRDEALEMLMMKQADFAVVLNSGKAFPTEGMSFINLGYPRFTFYAHQKSPIAQKPAVTLQDLASHHQYIAENFSTSALGNQQVMSPNISRISNIDVLMRLLKNDGFALLPHHLVQAHDEKGEFVPLNIDFMANEGRAGYVLLKRGNTLSPVHQKLVALVTEWFDKQA</sequence>
<proteinExistence type="inferred from homology"/>
<accession>A0A510IEN7</accession>
<evidence type="ECO:0000313" key="7">
    <source>
        <dbReference type="Proteomes" id="UP000315115"/>
    </source>
</evidence>
<dbReference type="InterPro" id="IPR005119">
    <property type="entry name" value="LysR_subst-bd"/>
</dbReference>
<dbReference type="Proteomes" id="UP000315115">
    <property type="component" value="Chromosome 2"/>
</dbReference>
<dbReference type="GO" id="GO:0000976">
    <property type="term" value="F:transcription cis-regulatory region binding"/>
    <property type="evidence" value="ECO:0007669"/>
    <property type="project" value="TreeGrafter"/>
</dbReference>
<dbReference type="SUPFAM" id="SSF46785">
    <property type="entry name" value="Winged helix' DNA-binding domain"/>
    <property type="match status" value="1"/>
</dbReference>
<dbReference type="CDD" id="cd05466">
    <property type="entry name" value="PBP2_LTTR_substrate"/>
    <property type="match status" value="1"/>
</dbReference>
<keyword evidence="3" id="KW-0238">DNA-binding</keyword>
<dbReference type="EMBL" id="AP019799">
    <property type="protein sequence ID" value="BBL91901.1"/>
    <property type="molecule type" value="Genomic_DNA"/>
</dbReference>
<dbReference type="PROSITE" id="PS50931">
    <property type="entry name" value="HTH_LYSR"/>
    <property type="match status" value="1"/>
</dbReference>
<dbReference type="PANTHER" id="PTHR30126:SF91">
    <property type="entry name" value="LYSR FAMILY TRANSCRIPTIONAL REGULATOR"/>
    <property type="match status" value="1"/>
</dbReference>
<evidence type="ECO:0000313" key="6">
    <source>
        <dbReference type="EMBL" id="BBL91901.1"/>
    </source>
</evidence>
<evidence type="ECO:0000256" key="2">
    <source>
        <dbReference type="ARBA" id="ARBA00023015"/>
    </source>
</evidence>
<evidence type="ECO:0000256" key="4">
    <source>
        <dbReference type="ARBA" id="ARBA00023163"/>
    </source>
</evidence>
<dbReference type="GO" id="GO:0003700">
    <property type="term" value="F:DNA-binding transcription factor activity"/>
    <property type="evidence" value="ECO:0007669"/>
    <property type="project" value="InterPro"/>
</dbReference>
<dbReference type="InterPro" id="IPR036388">
    <property type="entry name" value="WH-like_DNA-bd_sf"/>
</dbReference>
<organism evidence="6 7">
    <name type="scientific">Vibrio rotiferianus</name>
    <dbReference type="NCBI Taxonomy" id="190895"/>
    <lineage>
        <taxon>Bacteria</taxon>
        <taxon>Pseudomonadati</taxon>
        <taxon>Pseudomonadota</taxon>
        <taxon>Gammaproteobacteria</taxon>
        <taxon>Vibrionales</taxon>
        <taxon>Vibrionaceae</taxon>
        <taxon>Vibrio</taxon>
    </lineage>
</organism>
<name>A0A510IEN7_9VIBR</name>
<protein>
    <submittedName>
        <fullName evidence="6">LysR family transcriptional regulator</fullName>
    </submittedName>
</protein>
<dbReference type="Pfam" id="PF03466">
    <property type="entry name" value="LysR_substrate"/>
    <property type="match status" value="1"/>
</dbReference>
<dbReference type="InterPro" id="IPR036390">
    <property type="entry name" value="WH_DNA-bd_sf"/>
</dbReference>
<keyword evidence="4" id="KW-0804">Transcription</keyword>
<evidence type="ECO:0000256" key="3">
    <source>
        <dbReference type="ARBA" id="ARBA00023125"/>
    </source>
</evidence>